<reference evidence="1 2" key="1">
    <citation type="journal article" date="2017" name="Water Res.">
        <title>Discovery and metagenomic analysis of an anammox bacterial enrichment related to Candidatus "Brocadia caroliniensis" in a full-scale glycerol-fed nitritation-denitritation separate centrate treatment process.</title>
        <authorList>
            <person name="Park H."/>
            <person name="Brotto A.C."/>
            <person name="van Loosdrecht M.C."/>
            <person name="Chandran K."/>
        </authorList>
    </citation>
    <scope>NUCLEOTIDE SEQUENCE [LARGE SCALE GENOMIC DNA]</scope>
    <source>
        <strain evidence="1">26THWARD</strain>
    </source>
</reference>
<sequence>MNYEKKIIIEFCLTRSVRTCTVKPFFYTSVLPACLSLVRQWHMHDNCTYAEELDVGIDVVSLYIDVSLWWVKAACRFA</sequence>
<evidence type="ECO:0000313" key="1">
    <source>
        <dbReference type="EMBL" id="OOP54918.1"/>
    </source>
</evidence>
<proteinExistence type="predicted"/>
<dbReference type="AlphaFoldDB" id="A0A1V4AP62"/>
<dbReference type="Proteomes" id="UP000189681">
    <property type="component" value="Unassembled WGS sequence"/>
</dbReference>
<accession>A0A1V4AP62</accession>
<comment type="caution">
    <text evidence="1">The sequence shown here is derived from an EMBL/GenBank/DDBJ whole genome shotgun (WGS) entry which is preliminary data.</text>
</comment>
<dbReference type="EMBL" id="AYTS01000198">
    <property type="protein sequence ID" value="OOP54918.1"/>
    <property type="molecule type" value="Genomic_DNA"/>
</dbReference>
<evidence type="ECO:0000313" key="2">
    <source>
        <dbReference type="Proteomes" id="UP000189681"/>
    </source>
</evidence>
<protein>
    <submittedName>
        <fullName evidence="1">Uncharacterized protein</fullName>
    </submittedName>
</protein>
<organism evidence="1 2">
    <name type="scientific">Candidatus Brocadia carolinensis</name>
    <dbReference type="NCBI Taxonomy" id="1004156"/>
    <lineage>
        <taxon>Bacteria</taxon>
        <taxon>Pseudomonadati</taxon>
        <taxon>Planctomycetota</taxon>
        <taxon>Candidatus Brocadiia</taxon>
        <taxon>Candidatus Brocadiales</taxon>
        <taxon>Candidatus Brocadiaceae</taxon>
        <taxon>Candidatus Brocadia</taxon>
    </lineage>
</organism>
<gene>
    <name evidence="1" type="ORF">AYP45_17670</name>
</gene>
<name>A0A1V4AP62_9BACT</name>